<protein>
    <submittedName>
        <fullName evidence="2">Uncharacterized protein</fullName>
    </submittedName>
</protein>
<dbReference type="AlphaFoldDB" id="A0A2T0W8C5"/>
<dbReference type="RefSeq" id="WP_106192226.1">
    <property type="nucleotide sequence ID" value="NZ_PVTO01000007.1"/>
</dbReference>
<dbReference type="Proteomes" id="UP000238205">
    <property type="component" value="Unassembled WGS sequence"/>
</dbReference>
<keyword evidence="1" id="KW-1133">Transmembrane helix</keyword>
<gene>
    <name evidence="2" type="ORF">CLV38_10726</name>
</gene>
<evidence type="ECO:0000313" key="3">
    <source>
        <dbReference type="Proteomes" id="UP000238205"/>
    </source>
</evidence>
<organism evidence="2 3">
    <name type="scientific">Alkalibacterium olivapovliticus</name>
    <dbReference type="NCBI Taxonomy" id="99907"/>
    <lineage>
        <taxon>Bacteria</taxon>
        <taxon>Bacillati</taxon>
        <taxon>Bacillota</taxon>
        <taxon>Bacilli</taxon>
        <taxon>Lactobacillales</taxon>
        <taxon>Carnobacteriaceae</taxon>
        <taxon>Alkalibacterium</taxon>
    </lineage>
</organism>
<keyword evidence="1" id="KW-0812">Transmembrane</keyword>
<reference evidence="2 3" key="1">
    <citation type="submission" date="2018-03" db="EMBL/GenBank/DDBJ databases">
        <title>Genomic Encyclopedia of Archaeal and Bacterial Type Strains, Phase II (KMG-II): from individual species to whole genera.</title>
        <authorList>
            <person name="Goeker M."/>
        </authorList>
    </citation>
    <scope>NUCLEOTIDE SEQUENCE [LARGE SCALE GENOMIC DNA]</scope>
    <source>
        <strain evidence="2 3">DSM 13175</strain>
    </source>
</reference>
<accession>A0A2T0W8C5</accession>
<sequence length="139" mass="15695">MSVKVHRSAQSFSSLVNISVQLDGVTIDRLEPGESMTFELPDHSDRLTIKAYFSKKDIAVSDGDVIEVVRNTRIMIYKILSRMLIAGLIIVTPFRIAESPYIIVALMICAVILSAYIDYFVPNFILTKTQEHDENRNMA</sequence>
<dbReference type="OrthoDB" id="9951994at2"/>
<feature type="transmembrane region" description="Helical" evidence="1">
    <location>
        <begin position="102"/>
        <end position="121"/>
    </location>
</feature>
<feature type="transmembrane region" description="Helical" evidence="1">
    <location>
        <begin position="79"/>
        <end position="96"/>
    </location>
</feature>
<evidence type="ECO:0000313" key="2">
    <source>
        <dbReference type="EMBL" id="PRY82953.1"/>
    </source>
</evidence>
<dbReference type="EMBL" id="PVTO01000007">
    <property type="protein sequence ID" value="PRY82953.1"/>
    <property type="molecule type" value="Genomic_DNA"/>
</dbReference>
<proteinExistence type="predicted"/>
<keyword evidence="1" id="KW-0472">Membrane</keyword>
<evidence type="ECO:0000256" key="1">
    <source>
        <dbReference type="SAM" id="Phobius"/>
    </source>
</evidence>
<name>A0A2T0W8C5_9LACT</name>
<comment type="caution">
    <text evidence="2">The sequence shown here is derived from an EMBL/GenBank/DDBJ whole genome shotgun (WGS) entry which is preliminary data.</text>
</comment>
<keyword evidence="3" id="KW-1185">Reference proteome</keyword>